<dbReference type="RefSeq" id="WP_007415838.1">
    <property type="nucleotide sequence ID" value="NZ_ABOX02000020.1"/>
</dbReference>
<dbReference type="PROSITE" id="PS50850">
    <property type="entry name" value="MFS"/>
    <property type="match status" value="1"/>
</dbReference>
<evidence type="ECO:0000259" key="11">
    <source>
        <dbReference type="PROSITE" id="PS50850"/>
    </source>
</evidence>
<feature type="transmembrane region" description="Helical" evidence="10">
    <location>
        <begin position="60"/>
        <end position="79"/>
    </location>
</feature>
<dbReference type="PANTHER" id="PTHR48020:SF12">
    <property type="entry name" value="PROTON MYO-INOSITOL COTRANSPORTER"/>
    <property type="match status" value="1"/>
</dbReference>
<comment type="subcellular location">
    <subcellularLocation>
        <location evidence="1">Cell membrane</location>
        <topology evidence="1">Multi-pass membrane protein</topology>
    </subcellularLocation>
</comment>
<keyword evidence="3 9" id="KW-0813">Transport</keyword>
<keyword evidence="8 10" id="KW-0472">Membrane</keyword>
<keyword evidence="5 12" id="KW-0762">Sugar transport</keyword>
<evidence type="ECO:0000256" key="6">
    <source>
        <dbReference type="ARBA" id="ARBA00022692"/>
    </source>
</evidence>
<feature type="transmembrane region" description="Helical" evidence="10">
    <location>
        <begin position="115"/>
        <end position="137"/>
    </location>
</feature>
<dbReference type="STRING" id="320771.Cflav_PD3142"/>
<feature type="transmembrane region" description="Helical" evidence="10">
    <location>
        <begin position="149"/>
        <end position="167"/>
    </location>
</feature>
<evidence type="ECO:0000256" key="2">
    <source>
        <dbReference type="ARBA" id="ARBA00010992"/>
    </source>
</evidence>
<dbReference type="EC" id="1.3.1.74" evidence="12"/>
<keyword evidence="13" id="KW-1185">Reference proteome</keyword>
<dbReference type="InterPro" id="IPR036259">
    <property type="entry name" value="MFS_trans_sf"/>
</dbReference>
<evidence type="ECO:0000256" key="5">
    <source>
        <dbReference type="ARBA" id="ARBA00022597"/>
    </source>
</evidence>
<dbReference type="GO" id="GO:0032440">
    <property type="term" value="F:2-alkenal reductase [NAD(P)H] activity"/>
    <property type="evidence" value="ECO:0007669"/>
    <property type="project" value="UniProtKB-EC"/>
</dbReference>
<organism evidence="12 13">
    <name type="scientific">Pedosphaera parvula (strain Ellin514)</name>
    <dbReference type="NCBI Taxonomy" id="320771"/>
    <lineage>
        <taxon>Bacteria</taxon>
        <taxon>Pseudomonadati</taxon>
        <taxon>Verrucomicrobiota</taxon>
        <taxon>Pedosphaerae</taxon>
        <taxon>Pedosphaerales</taxon>
        <taxon>Pedosphaeraceae</taxon>
        <taxon>Pedosphaera</taxon>
    </lineage>
</organism>
<accession>B9XJ45</accession>
<feature type="transmembrane region" description="Helical" evidence="10">
    <location>
        <begin position="316"/>
        <end position="335"/>
    </location>
</feature>
<feature type="transmembrane region" description="Helical" evidence="10">
    <location>
        <begin position="438"/>
        <end position="456"/>
    </location>
</feature>
<feature type="transmembrane region" description="Helical" evidence="10">
    <location>
        <begin position="91"/>
        <end position="109"/>
    </location>
</feature>
<dbReference type="InterPro" id="IPR047984">
    <property type="entry name" value="XylE-like"/>
</dbReference>
<evidence type="ECO:0000256" key="9">
    <source>
        <dbReference type="RuleBase" id="RU003346"/>
    </source>
</evidence>
<evidence type="ECO:0000313" key="12">
    <source>
        <dbReference type="EMBL" id="EEF60083.1"/>
    </source>
</evidence>
<feature type="transmembrane region" description="Helical" evidence="10">
    <location>
        <begin position="371"/>
        <end position="394"/>
    </location>
</feature>
<dbReference type="PROSITE" id="PS00216">
    <property type="entry name" value="SUGAR_TRANSPORT_1"/>
    <property type="match status" value="1"/>
</dbReference>
<dbReference type="CDD" id="cd17359">
    <property type="entry name" value="MFS_XylE_like"/>
    <property type="match status" value="1"/>
</dbReference>
<evidence type="ECO:0000256" key="4">
    <source>
        <dbReference type="ARBA" id="ARBA00022475"/>
    </source>
</evidence>
<dbReference type="OrthoDB" id="9783823at2"/>
<sequence>MIIASETKSSTLKVDYNMGYVWLISVVAAMGGLLFGWDWVVIGGAKPFFQRYFELTTESQIGWANSCALIGCLVGALAAGALSDNFGRKKLLILAAFLFAVTSLGNALANNFSIFIAWRILGGTAIGLASSLSPMYIAEIAPAQVRGKLVAINQLTVVIGILLAQYINWYLVRNLPAGASDDFIRNSWFGQQGWRWMFGLTAAPALLFFLGMFMVPESPRWLTKYGKTDNARRILTKIGGNYYADAALSDIKSTIATEQVQSAGIKELFAPAMRKVLVLGIVLAVFQQWCGINVIFNYAEEIFRAAGYDISTVLKNIAWTGSVNLACTFVALGVVDRGGRRPLMLFGSAALALIYLALGFCYSGGVKGLPMLLLVLAAIGCYAMSLAPITWVVISEIFPNRIRGAAMSVAVSALWIACFLLTYTFPILNKRLGSAGTFWLYAAICLAGFVFIKFKLPETRGKTLEQIESDLVN</sequence>
<comment type="caution">
    <text evidence="12">The sequence shown here is derived from an EMBL/GenBank/DDBJ whole genome shotgun (WGS) entry which is preliminary data.</text>
</comment>
<dbReference type="InterPro" id="IPR050814">
    <property type="entry name" value="Myo-inositol_Transporter"/>
</dbReference>
<name>B9XJ45_PEDPL</name>
<protein>
    <submittedName>
        <fullName evidence="12">Sugar transporter</fullName>
        <ecNumber evidence="12">1.3.1.74</ecNumber>
    </submittedName>
</protein>
<dbReference type="PANTHER" id="PTHR48020">
    <property type="entry name" value="PROTON MYO-INOSITOL COTRANSPORTER"/>
    <property type="match status" value="1"/>
</dbReference>
<feature type="transmembrane region" description="Helical" evidence="10">
    <location>
        <begin position="342"/>
        <end position="365"/>
    </location>
</feature>
<evidence type="ECO:0000256" key="10">
    <source>
        <dbReference type="SAM" id="Phobius"/>
    </source>
</evidence>
<keyword evidence="6 10" id="KW-0812">Transmembrane</keyword>
<dbReference type="SUPFAM" id="SSF103473">
    <property type="entry name" value="MFS general substrate transporter"/>
    <property type="match status" value="1"/>
</dbReference>
<evidence type="ECO:0000256" key="7">
    <source>
        <dbReference type="ARBA" id="ARBA00022989"/>
    </source>
</evidence>
<comment type="similarity">
    <text evidence="2 9">Belongs to the major facilitator superfamily. Sugar transporter (TC 2.A.1.1) family.</text>
</comment>
<keyword evidence="7 10" id="KW-1133">Transmembrane helix</keyword>
<dbReference type="Proteomes" id="UP000003688">
    <property type="component" value="Unassembled WGS sequence"/>
</dbReference>
<dbReference type="AlphaFoldDB" id="B9XJ45"/>
<dbReference type="NCBIfam" id="TIGR00879">
    <property type="entry name" value="SP"/>
    <property type="match status" value="1"/>
</dbReference>
<dbReference type="Gene3D" id="1.20.1250.20">
    <property type="entry name" value="MFS general substrate transporter like domains"/>
    <property type="match status" value="2"/>
</dbReference>
<dbReference type="GO" id="GO:0022857">
    <property type="term" value="F:transmembrane transporter activity"/>
    <property type="evidence" value="ECO:0007669"/>
    <property type="project" value="InterPro"/>
</dbReference>
<evidence type="ECO:0000313" key="13">
    <source>
        <dbReference type="Proteomes" id="UP000003688"/>
    </source>
</evidence>
<evidence type="ECO:0000256" key="8">
    <source>
        <dbReference type="ARBA" id="ARBA00023136"/>
    </source>
</evidence>
<keyword evidence="12" id="KW-0560">Oxidoreductase</keyword>
<proteinExistence type="inferred from homology"/>
<feature type="transmembrane region" description="Helical" evidence="10">
    <location>
        <begin position="196"/>
        <end position="215"/>
    </location>
</feature>
<gene>
    <name evidence="12" type="ORF">Cflav_PD3142</name>
</gene>
<dbReference type="InterPro" id="IPR005828">
    <property type="entry name" value="MFS_sugar_transport-like"/>
</dbReference>
<keyword evidence="4" id="KW-1003">Cell membrane</keyword>
<dbReference type="Pfam" id="PF00083">
    <property type="entry name" value="Sugar_tr"/>
    <property type="match status" value="1"/>
</dbReference>
<dbReference type="PRINTS" id="PR00171">
    <property type="entry name" value="SUGRTRNSPORT"/>
</dbReference>
<evidence type="ECO:0000256" key="3">
    <source>
        <dbReference type="ARBA" id="ARBA00022448"/>
    </source>
</evidence>
<feature type="domain" description="Major facilitator superfamily (MFS) profile" evidence="11">
    <location>
        <begin position="24"/>
        <end position="460"/>
    </location>
</feature>
<dbReference type="InterPro" id="IPR020846">
    <property type="entry name" value="MFS_dom"/>
</dbReference>
<dbReference type="EMBL" id="ABOX02000020">
    <property type="protein sequence ID" value="EEF60083.1"/>
    <property type="molecule type" value="Genomic_DNA"/>
</dbReference>
<dbReference type="InterPro" id="IPR003663">
    <property type="entry name" value="Sugar/inositol_transpt"/>
</dbReference>
<dbReference type="GO" id="GO:0005886">
    <property type="term" value="C:plasma membrane"/>
    <property type="evidence" value="ECO:0007669"/>
    <property type="project" value="UniProtKB-SubCell"/>
</dbReference>
<evidence type="ECO:0000256" key="1">
    <source>
        <dbReference type="ARBA" id="ARBA00004651"/>
    </source>
</evidence>
<feature type="transmembrane region" description="Helical" evidence="10">
    <location>
        <begin position="276"/>
        <end position="296"/>
    </location>
</feature>
<dbReference type="InterPro" id="IPR005829">
    <property type="entry name" value="Sugar_transporter_CS"/>
</dbReference>
<feature type="transmembrane region" description="Helical" evidence="10">
    <location>
        <begin position="20"/>
        <end position="40"/>
    </location>
</feature>
<reference evidence="12 13" key="1">
    <citation type="journal article" date="2011" name="J. Bacteriol.">
        <title>Genome sequence of 'Pedosphaera parvula' Ellin514, an aerobic Verrucomicrobial isolate from pasture soil.</title>
        <authorList>
            <person name="Kant R."/>
            <person name="van Passel M.W."/>
            <person name="Sangwan P."/>
            <person name="Palva A."/>
            <person name="Lucas S."/>
            <person name="Copeland A."/>
            <person name="Lapidus A."/>
            <person name="Glavina Del Rio T."/>
            <person name="Dalin E."/>
            <person name="Tice H."/>
            <person name="Bruce D."/>
            <person name="Goodwin L."/>
            <person name="Pitluck S."/>
            <person name="Chertkov O."/>
            <person name="Larimer F.W."/>
            <person name="Land M.L."/>
            <person name="Hauser L."/>
            <person name="Brettin T.S."/>
            <person name="Detter J.C."/>
            <person name="Han S."/>
            <person name="de Vos W.M."/>
            <person name="Janssen P.H."/>
            <person name="Smidt H."/>
        </authorList>
    </citation>
    <scope>NUCLEOTIDE SEQUENCE [LARGE SCALE GENOMIC DNA]</scope>
    <source>
        <strain evidence="12 13">Ellin514</strain>
    </source>
</reference>
<dbReference type="FunFam" id="1.20.1250.20:FF:000122">
    <property type="entry name" value="D-xylose transporter XylE"/>
    <property type="match status" value="1"/>
</dbReference>
<feature type="transmembrane region" description="Helical" evidence="10">
    <location>
        <begin position="406"/>
        <end position="426"/>
    </location>
</feature>